<dbReference type="AlphaFoldDB" id="A0AAX6M996"/>
<name>A0AAX6M996_9PEZI</name>
<dbReference type="EMBL" id="JBANMG010000009">
    <property type="protein sequence ID" value="KAK6949053.1"/>
    <property type="molecule type" value="Genomic_DNA"/>
</dbReference>
<feature type="coiled-coil region" evidence="1">
    <location>
        <begin position="261"/>
        <end position="348"/>
    </location>
</feature>
<feature type="compositionally biased region" description="Basic and acidic residues" evidence="2">
    <location>
        <begin position="702"/>
        <end position="712"/>
    </location>
</feature>
<feature type="region of interest" description="Disordered" evidence="2">
    <location>
        <begin position="618"/>
        <end position="712"/>
    </location>
</feature>
<protein>
    <recommendedName>
        <fullName evidence="5">Autophagy-related protein 28</fullName>
    </recommendedName>
</protein>
<evidence type="ECO:0000256" key="2">
    <source>
        <dbReference type="SAM" id="MobiDB-lite"/>
    </source>
</evidence>
<accession>A0AAX6M996</accession>
<comment type="caution">
    <text evidence="3">The sequence shown here is derived from an EMBL/GenBank/DDBJ whole genome shotgun (WGS) entry which is preliminary data.</text>
</comment>
<keyword evidence="4" id="KW-1185">Reference proteome</keyword>
<feature type="region of interest" description="Disordered" evidence="2">
    <location>
        <begin position="541"/>
        <end position="584"/>
    </location>
</feature>
<gene>
    <name evidence="3" type="ORF">Daesc_009126</name>
</gene>
<feature type="compositionally biased region" description="Basic and acidic residues" evidence="2">
    <location>
        <begin position="637"/>
        <end position="650"/>
    </location>
</feature>
<keyword evidence="1" id="KW-0175">Coiled coil</keyword>
<feature type="compositionally biased region" description="Polar residues" evidence="2">
    <location>
        <begin position="48"/>
        <end position="67"/>
    </location>
</feature>
<feature type="compositionally biased region" description="Polar residues" evidence="2">
    <location>
        <begin position="81"/>
        <end position="95"/>
    </location>
</feature>
<dbReference type="Proteomes" id="UP001369815">
    <property type="component" value="Unassembled WGS sequence"/>
</dbReference>
<evidence type="ECO:0008006" key="5">
    <source>
        <dbReference type="Google" id="ProtNLM"/>
    </source>
</evidence>
<feature type="compositionally biased region" description="Basic and acidic residues" evidence="2">
    <location>
        <begin position="37"/>
        <end position="47"/>
    </location>
</feature>
<proteinExistence type="predicted"/>
<feature type="compositionally biased region" description="Basic and acidic residues" evidence="2">
    <location>
        <begin position="14"/>
        <end position="30"/>
    </location>
</feature>
<feature type="region of interest" description="Disordered" evidence="2">
    <location>
        <begin position="1"/>
        <end position="127"/>
    </location>
</feature>
<evidence type="ECO:0000256" key="1">
    <source>
        <dbReference type="SAM" id="Coils"/>
    </source>
</evidence>
<evidence type="ECO:0000313" key="3">
    <source>
        <dbReference type="EMBL" id="KAK6949053.1"/>
    </source>
</evidence>
<feature type="compositionally biased region" description="Basic and acidic residues" evidence="2">
    <location>
        <begin position="184"/>
        <end position="202"/>
    </location>
</feature>
<sequence>MSTLLPLHTSPPRHQAEEHDLHELSPRPDDALLSPDFTHDFGYRDSISDTPNESGTDTTNMNPPSSRSKGKGKAIAFAYQGRSQYARSRTPNSFDGLSEPMGNDLKVPPGIWRPKIRTEPSDSRLTTTNTHTSFVESIFKGRPDRSSDRTIQSDVDNTFKLLQRRERQLQKELQKLLDAQGDALERDLRGNESGKTSSEDTKQGLSPGLAASSIQTKLSGGTVVPIRQPKKKPLSKRQARIGIARSVTMLADLKNEEDAYIATALAERKAALSKLRNLSSQRKSIAAEMKALEEDSETSIETEIATMESQHRTVCANIEKLEEKLRLLRRTKADLERKLEEARSTREASLSGYKGALKQCDQGISELMKYPGVQVLEVEDLKEQGGEDLAALTSKHMSGVEFLSLRPERRTIEMAKDWWEGEVAILEQRKAAVDKERAALEEGSEIWQQVFTMLADFETRLNQSLQDATKQHGLESGDPASILRDQYKALKRTLRKIQRLYDNVESRGWNLLIAAIGAELAHFEGLKDFLAEIMRSSGYDDGVITPTTSSVGGDDLVDVRENGISGVPGGARSSEPDEDEDELTHSVVRRWDNPDVQQQQQQQQKQQLGPPADLLSAAAHRDESDNEVPPGLLSEQAPHHESEDESHNDVPAEFLSMHSPPQTRVKKDVPLPPPPSNRSRLRRESSEVEDEDDNQIPPDLLSESRRDEDGVD</sequence>
<reference evidence="3 4" key="1">
    <citation type="journal article" date="2024" name="Front Chem Biol">
        <title>Unveiling the potential of Daldinia eschscholtzii MFLUCC 19-0629 through bioactivity and bioinformatics studies for enhanced sustainable agriculture production.</title>
        <authorList>
            <person name="Brooks S."/>
            <person name="Weaver J.A."/>
            <person name="Klomchit A."/>
            <person name="Alharthi S.A."/>
            <person name="Onlamun T."/>
            <person name="Nurani R."/>
            <person name="Vong T.K."/>
            <person name="Alberti F."/>
            <person name="Greco C."/>
        </authorList>
    </citation>
    <scope>NUCLEOTIDE SEQUENCE [LARGE SCALE GENOMIC DNA]</scope>
    <source>
        <strain evidence="3">MFLUCC 19-0629</strain>
    </source>
</reference>
<organism evidence="3 4">
    <name type="scientific">Daldinia eschscholtzii</name>
    <dbReference type="NCBI Taxonomy" id="292717"/>
    <lineage>
        <taxon>Eukaryota</taxon>
        <taxon>Fungi</taxon>
        <taxon>Dikarya</taxon>
        <taxon>Ascomycota</taxon>
        <taxon>Pezizomycotina</taxon>
        <taxon>Sordariomycetes</taxon>
        <taxon>Xylariomycetidae</taxon>
        <taxon>Xylariales</taxon>
        <taxon>Hypoxylaceae</taxon>
        <taxon>Daldinia</taxon>
    </lineage>
</organism>
<feature type="region of interest" description="Disordered" evidence="2">
    <location>
        <begin position="184"/>
        <end position="208"/>
    </location>
</feature>
<feature type="coiled-coil region" evidence="1">
    <location>
        <begin position="480"/>
        <end position="507"/>
    </location>
</feature>
<evidence type="ECO:0000313" key="4">
    <source>
        <dbReference type="Proteomes" id="UP001369815"/>
    </source>
</evidence>